<evidence type="ECO:0000313" key="1">
    <source>
        <dbReference type="EMBL" id="KAJ2932309.1"/>
    </source>
</evidence>
<feature type="non-terminal residue" evidence="1">
    <location>
        <position position="71"/>
    </location>
</feature>
<protein>
    <submittedName>
        <fullName evidence="1">Uncharacterized protein</fullName>
    </submittedName>
</protein>
<evidence type="ECO:0000313" key="2">
    <source>
        <dbReference type="Proteomes" id="UP001140091"/>
    </source>
</evidence>
<reference evidence="1" key="1">
    <citation type="submission" date="2022-06" db="EMBL/GenBank/DDBJ databases">
        <title>Genome Sequence of Candolleomyces eurysporus.</title>
        <authorList>
            <person name="Buettner E."/>
        </authorList>
    </citation>
    <scope>NUCLEOTIDE SEQUENCE</scope>
    <source>
        <strain evidence="1">VTCC 930004</strain>
    </source>
</reference>
<dbReference type="EMBL" id="JANBPK010000775">
    <property type="protein sequence ID" value="KAJ2932309.1"/>
    <property type="molecule type" value="Genomic_DNA"/>
</dbReference>
<accession>A0A9W8JGB0</accession>
<dbReference type="Proteomes" id="UP001140091">
    <property type="component" value="Unassembled WGS sequence"/>
</dbReference>
<name>A0A9W8JGB0_9AGAR</name>
<organism evidence="1 2">
    <name type="scientific">Candolleomyces eurysporus</name>
    <dbReference type="NCBI Taxonomy" id="2828524"/>
    <lineage>
        <taxon>Eukaryota</taxon>
        <taxon>Fungi</taxon>
        <taxon>Dikarya</taxon>
        <taxon>Basidiomycota</taxon>
        <taxon>Agaricomycotina</taxon>
        <taxon>Agaricomycetes</taxon>
        <taxon>Agaricomycetidae</taxon>
        <taxon>Agaricales</taxon>
        <taxon>Agaricineae</taxon>
        <taxon>Psathyrellaceae</taxon>
        <taxon>Candolleomyces</taxon>
    </lineage>
</organism>
<dbReference type="AlphaFoldDB" id="A0A9W8JGB0"/>
<sequence length="71" mass="8206">MDNFESFDAKKARDPDNREWWAKQHNGGDDVAKMGEMLRMGECLGIETIKALHLKDKKEVFHWCHGIFVSG</sequence>
<proteinExistence type="predicted"/>
<comment type="caution">
    <text evidence="1">The sequence shown here is derived from an EMBL/GenBank/DDBJ whole genome shotgun (WGS) entry which is preliminary data.</text>
</comment>
<keyword evidence="2" id="KW-1185">Reference proteome</keyword>
<gene>
    <name evidence="1" type="ORF">H1R20_g4788</name>
</gene>